<dbReference type="InterPro" id="IPR029068">
    <property type="entry name" value="Glyas_Bleomycin-R_OHBP_Dase"/>
</dbReference>
<dbReference type="Pfam" id="PF00903">
    <property type="entry name" value="Glyoxalase"/>
    <property type="match status" value="1"/>
</dbReference>
<keyword evidence="4" id="KW-1185">Reference proteome</keyword>
<organism evidence="3 4">
    <name type="scientific">Marinobacterium aestuariivivens</name>
    <dbReference type="NCBI Taxonomy" id="1698799"/>
    <lineage>
        <taxon>Bacteria</taxon>
        <taxon>Pseudomonadati</taxon>
        <taxon>Pseudomonadota</taxon>
        <taxon>Gammaproteobacteria</taxon>
        <taxon>Oceanospirillales</taxon>
        <taxon>Oceanospirillaceae</taxon>
        <taxon>Marinobacterium</taxon>
    </lineage>
</organism>
<dbReference type="RefSeq" id="WP_379910638.1">
    <property type="nucleotide sequence ID" value="NZ_JBHSWE010000001.1"/>
</dbReference>
<dbReference type="PROSITE" id="PS51819">
    <property type="entry name" value="VOC"/>
    <property type="match status" value="1"/>
</dbReference>
<accession>A0ABW2A3X1</accession>
<proteinExistence type="predicted"/>
<protein>
    <submittedName>
        <fullName evidence="3">VOC family protein</fullName>
    </submittedName>
</protein>
<evidence type="ECO:0000256" key="1">
    <source>
        <dbReference type="ARBA" id="ARBA00022723"/>
    </source>
</evidence>
<sequence>MSIKGIEKLVFGVESLSESRRFLQDFGLTEQAGTDGGLLFTTLDGSEIRVYPRAAAPLPPAFEDGSTLRSVTWGVESAQALQSLAARLQDEPGFASSEDLVTCRDPGGMTLEFRLSTVSEIELEVPPINQHGDIRRINRASPVYERATPIGIGHVVFFVTDLARARAFYEQKLGFHLSDFYRGKGAFMRASEAGPHHHLFLLHIPGHAPGLNHVAFTVRDIHEVAGGGLAMNRKGWSTFLGPGRHPISSAYFWYVNSPLGGAFEYYSNDDYLTGEWQPRELEHSVASFTEWAVEGGIDPQTRRQHEAVGA</sequence>
<dbReference type="InterPro" id="IPR004360">
    <property type="entry name" value="Glyas_Fos-R_dOase_dom"/>
</dbReference>
<dbReference type="PROSITE" id="PS00934">
    <property type="entry name" value="GLYOXALASE_I_1"/>
    <property type="match status" value="1"/>
</dbReference>
<dbReference type="EMBL" id="JBHSWE010000001">
    <property type="protein sequence ID" value="MFC6672181.1"/>
    <property type="molecule type" value="Genomic_DNA"/>
</dbReference>
<name>A0ABW2A3X1_9GAMM</name>
<evidence type="ECO:0000259" key="2">
    <source>
        <dbReference type="PROSITE" id="PS51819"/>
    </source>
</evidence>
<dbReference type="Proteomes" id="UP001596422">
    <property type="component" value="Unassembled WGS sequence"/>
</dbReference>
<keyword evidence="1" id="KW-0479">Metal-binding</keyword>
<reference evidence="4" key="1">
    <citation type="journal article" date="2019" name="Int. J. Syst. Evol. Microbiol.">
        <title>The Global Catalogue of Microorganisms (GCM) 10K type strain sequencing project: providing services to taxonomists for standard genome sequencing and annotation.</title>
        <authorList>
            <consortium name="The Broad Institute Genomics Platform"/>
            <consortium name="The Broad Institute Genome Sequencing Center for Infectious Disease"/>
            <person name="Wu L."/>
            <person name="Ma J."/>
        </authorList>
    </citation>
    <scope>NUCLEOTIDE SEQUENCE [LARGE SCALE GENOMIC DNA]</scope>
    <source>
        <strain evidence="4">NBRC 111756</strain>
    </source>
</reference>
<dbReference type="Gene3D" id="3.10.180.10">
    <property type="entry name" value="2,3-Dihydroxybiphenyl 1,2-Dioxygenase, domain 1"/>
    <property type="match status" value="2"/>
</dbReference>
<dbReference type="InterPro" id="IPR037523">
    <property type="entry name" value="VOC_core"/>
</dbReference>
<feature type="domain" description="VOC" evidence="2">
    <location>
        <begin position="151"/>
        <end position="268"/>
    </location>
</feature>
<dbReference type="PANTHER" id="PTHR21366">
    <property type="entry name" value="GLYOXALASE FAMILY PROTEIN"/>
    <property type="match status" value="1"/>
</dbReference>
<gene>
    <name evidence="3" type="ORF">ACFQDL_20505</name>
</gene>
<dbReference type="SUPFAM" id="SSF54593">
    <property type="entry name" value="Glyoxalase/Bleomycin resistance protein/Dihydroxybiphenyl dioxygenase"/>
    <property type="match status" value="1"/>
</dbReference>
<dbReference type="InterPro" id="IPR050383">
    <property type="entry name" value="GlyoxalaseI/FosfomycinResist"/>
</dbReference>
<evidence type="ECO:0000313" key="3">
    <source>
        <dbReference type="EMBL" id="MFC6672181.1"/>
    </source>
</evidence>
<dbReference type="InterPro" id="IPR018146">
    <property type="entry name" value="Glyoxalase_1_CS"/>
</dbReference>
<dbReference type="PANTHER" id="PTHR21366:SF14">
    <property type="entry name" value="GLYOXALASE DOMAIN-CONTAINING PROTEIN 5"/>
    <property type="match status" value="1"/>
</dbReference>
<comment type="caution">
    <text evidence="3">The sequence shown here is derived from an EMBL/GenBank/DDBJ whole genome shotgun (WGS) entry which is preliminary data.</text>
</comment>
<evidence type="ECO:0000313" key="4">
    <source>
        <dbReference type="Proteomes" id="UP001596422"/>
    </source>
</evidence>